<dbReference type="InterPro" id="IPR010371">
    <property type="entry name" value="YBR137W-like"/>
</dbReference>
<sequence>MTLDELLEQENTLVFPHFNSNDAWQLGVLLRELALAADISISIDISLFDQLLFAHAMTGTTLENAHWIRRKKTVVKRFAHSSYYMGELYRVQGSSFEAATLLDPNEYAAHGGCFPILIAGTGMVGSVTVSGLAQLDDHILVTQALALYVTQQVNH</sequence>
<dbReference type="InterPro" id="IPR005624">
    <property type="entry name" value="PduO/GlcC-like"/>
</dbReference>
<gene>
    <name evidence="2" type="ORF">REIFOR_02448</name>
</gene>
<dbReference type="Proteomes" id="UP000229757">
    <property type="component" value="Chromosome"/>
</dbReference>
<dbReference type="EMBL" id="CP011797">
    <property type="protein sequence ID" value="ATX77573.1"/>
    <property type="molecule type" value="Genomic_DNA"/>
</dbReference>
<protein>
    <recommendedName>
        <fullName evidence="1">UPF0303 protein REIFOR_02448</fullName>
    </recommendedName>
</protein>
<dbReference type="PANTHER" id="PTHR28255:SF1">
    <property type="entry name" value="UPF0303 PROTEIN YBR137W"/>
    <property type="match status" value="1"/>
</dbReference>
<reference evidence="2 3" key="1">
    <citation type="journal article" date="2017" name="Environ. Microbiol.">
        <title>Genomic and physiological analyses of 'Reinekea forsetii' reveal a versatile opportunistic lifestyle during spring algae blooms.</title>
        <authorList>
            <person name="Avci B."/>
            <person name="Hahnke R.L."/>
            <person name="Chafee M."/>
            <person name="Fischer T."/>
            <person name="Gruber-Vodicka H."/>
            <person name="Tegetmeyer H.E."/>
            <person name="Harder J."/>
            <person name="Fuchs B.M."/>
            <person name="Amann R.I."/>
            <person name="Teeling H."/>
        </authorList>
    </citation>
    <scope>NUCLEOTIDE SEQUENCE [LARGE SCALE GENOMIC DNA]</scope>
    <source>
        <strain evidence="2 3">Hel1_31_D35</strain>
    </source>
</reference>
<keyword evidence="3" id="KW-1185">Reference proteome</keyword>
<dbReference type="InterPro" id="IPR038084">
    <property type="entry name" value="PduO/GlcC-like_sf"/>
</dbReference>
<dbReference type="RefSeq" id="WP_100257822.1">
    <property type="nucleotide sequence ID" value="NZ_CP011797.1"/>
</dbReference>
<organism evidence="2 3">
    <name type="scientific">Reinekea forsetii</name>
    <dbReference type="NCBI Taxonomy" id="1336806"/>
    <lineage>
        <taxon>Bacteria</taxon>
        <taxon>Pseudomonadati</taxon>
        <taxon>Pseudomonadota</taxon>
        <taxon>Gammaproteobacteria</taxon>
        <taxon>Oceanospirillales</taxon>
        <taxon>Saccharospirillaceae</taxon>
        <taxon>Reinekea</taxon>
    </lineage>
</organism>
<dbReference type="KEGG" id="rfo:REIFOR_02448"/>
<dbReference type="AlphaFoldDB" id="A0A2K8KS93"/>
<dbReference type="Gene3D" id="3.30.450.150">
    <property type="entry name" value="Haem-degrading domain"/>
    <property type="match status" value="1"/>
</dbReference>
<dbReference type="OrthoDB" id="9815315at2"/>
<dbReference type="PIRSF" id="PIRSF008757">
    <property type="entry name" value="UCP008757"/>
    <property type="match status" value="1"/>
</dbReference>
<evidence type="ECO:0000256" key="1">
    <source>
        <dbReference type="HAMAP-Rule" id="MF_00761"/>
    </source>
</evidence>
<comment type="similarity">
    <text evidence="1">Belongs to the UPF0303 family.</text>
</comment>
<dbReference type="NCBIfam" id="NF002696">
    <property type="entry name" value="PRK02487.1-5"/>
    <property type="match status" value="1"/>
</dbReference>
<dbReference type="Pfam" id="PF03928">
    <property type="entry name" value="HbpS-like"/>
    <property type="match status" value="1"/>
</dbReference>
<dbReference type="SUPFAM" id="SSF143744">
    <property type="entry name" value="GlcG-like"/>
    <property type="match status" value="1"/>
</dbReference>
<dbReference type="HAMAP" id="MF_00761">
    <property type="entry name" value="UPF0303"/>
    <property type="match status" value="1"/>
</dbReference>
<accession>A0A2K8KS93</accession>
<dbReference type="PANTHER" id="PTHR28255">
    <property type="match status" value="1"/>
</dbReference>
<name>A0A2K8KS93_9GAMM</name>
<evidence type="ECO:0000313" key="2">
    <source>
        <dbReference type="EMBL" id="ATX77573.1"/>
    </source>
</evidence>
<proteinExistence type="inferred from homology"/>
<evidence type="ECO:0000313" key="3">
    <source>
        <dbReference type="Proteomes" id="UP000229757"/>
    </source>
</evidence>